<name>A0A9W6W2A2_9ACTN</name>
<dbReference type="Proteomes" id="UP001165074">
    <property type="component" value="Unassembled WGS sequence"/>
</dbReference>
<comment type="caution">
    <text evidence="1">The sequence shown here is derived from an EMBL/GenBank/DDBJ whole genome shotgun (WGS) entry which is preliminary data.</text>
</comment>
<reference evidence="1" key="1">
    <citation type="submission" date="2023-03" db="EMBL/GenBank/DDBJ databases">
        <title>Actinoallomurus iriomotensis NBRC 103684.</title>
        <authorList>
            <person name="Ichikawa N."/>
            <person name="Sato H."/>
            <person name="Tonouchi N."/>
        </authorList>
    </citation>
    <scope>NUCLEOTIDE SEQUENCE</scope>
    <source>
        <strain evidence="1">NBRC 103684</strain>
    </source>
</reference>
<protein>
    <submittedName>
        <fullName evidence="1">Uncharacterized protein</fullName>
    </submittedName>
</protein>
<proteinExistence type="predicted"/>
<evidence type="ECO:0000313" key="1">
    <source>
        <dbReference type="EMBL" id="GLY88239.1"/>
    </source>
</evidence>
<dbReference type="EMBL" id="BSTK01000010">
    <property type="protein sequence ID" value="GLY88239.1"/>
    <property type="molecule type" value="Genomic_DNA"/>
</dbReference>
<dbReference type="AlphaFoldDB" id="A0A9W6W2A2"/>
<dbReference type="RefSeq" id="WP_285577950.1">
    <property type="nucleotide sequence ID" value="NZ_BSTK01000010.1"/>
</dbReference>
<evidence type="ECO:0000313" key="2">
    <source>
        <dbReference type="Proteomes" id="UP001165074"/>
    </source>
</evidence>
<gene>
    <name evidence="1" type="ORF">Airi02_061680</name>
</gene>
<sequence>MVFGALGDLKRVEVERDFLHSAPRRRIETALLGTFVQAERAAEAARTGFGSGLTFMGLPLGEGLRGGPITSVLPPMAEVLAVFDDR</sequence>
<keyword evidence="2" id="KW-1185">Reference proteome</keyword>
<organism evidence="1 2">
    <name type="scientific">Actinoallomurus iriomotensis</name>
    <dbReference type="NCBI Taxonomy" id="478107"/>
    <lineage>
        <taxon>Bacteria</taxon>
        <taxon>Bacillati</taxon>
        <taxon>Actinomycetota</taxon>
        <taxon>Actinomycetes</taxon>
        <taxon>Streptosporangiales</taxon>
        <taxon>Thermomonosporaceae</taxon>
        <taxon>Actinoallomurus</taxon>
    </lineage>
</organism>
<accession>A0A9W6W2A2</accession>